<keyword evidence="6" id="KW-0479">Metal-binding</keyword>
<evidence type="ECO:0000313" key="9">
    <source>
        <dbReference type="EMBL" id="OIN89410.1"/>
    </source>
</evidence>
<dbReference type="PANTHER" id="PTHR11845">
    <property type="entry name" value="5'-DEOXYNUCLEOTIDASE HDDC2"/>
    <property type="match status" value="1"/>
</dbReference>
<comment type="subunit">
    <text evidence="4">Homodimer.</text>
</comment>
<dbReference type="InterPro" id="IPR039356">
    <property type="entry name" value="YfbR/HDDC2"/>
</dbReference>
<dbReference type="InterPro" id="IPR006674">
    <property type="entry name" value="HD_domain"/>
</dbReference>
<dbReference type="GO" id="GO:0005737">
    <property type="term" value="C:cytoplasm"/>
    <property type="evidence" value="ECO:0007669"/>
    <property type="project" value="TreeGrafter"/>
</dbReference>
<evidence type="ECO:0000256" key="2">
    <source>
        <dbReference type="ARBA" id="ARBA00001936"/>
    </source>
</evidence>
<feature type="domain" description="HD/PDEase" evidence="8">
    <location>
        <begin position="39"/>
        <end position="153"/>
    </location>
</feature>
<evidence type="ECO:0000256" key="3">
    <source>
        <dbReference type="ARBA" id="ARBA00001941"/>
    </source>
</evidence>
<evidence type="ECO:0000259" key="8">
    <source>
        <dbReference type="SMART" id="SM00471"/>
    </source>
</evidence>
<dbReference type="SUPFAM" id="SSF109604">
    <property type="entry name" value="HD-domain/PDEase-like"/>
    <property type="match status" value="1"/>
</dbReference>
<dbReference type="SMART" id="SM00471">
    <property type="entry name" value="HDc"/>
    <property type="match status" value="1"/>
</dbReference>
<dbReference type="EMBL" id="MNUJ01000041">
    <property type="protein sequence ID" value="OIN89410.1"/>
    <property type="molecule type" value="Genomic_DNA"/>
</dbReference>
<dbReference type="Pfam" id="PF13023">
    <property type="entry name" value="HD_3"/>
    <property type="match status" value="1"/>
</dbReference>
<dbReference type="GO" id="GO:0046872">
    <property type="term" value="F:metal ion binding"/>
    <property type="evidence" value="ECO:0007669"/>
    <property type="project" value="UniProtKB-KW"/>
</dbReference>
<comment type="catalytic activity">
    <reaction evidence="1">
        <text>a 2'-deoxyribonucleoside 5'-phosphate + H2O = a 2'-deoxyribonucleoside + phosphate</text>
        <dbReference type="Rhea" id="RHEA:36167"/>
        <dbReference type="ChEBI" id="CHEBI:15377"/>
        <dbReference type="ChEBI" id="CHEBI:18274"/>
        <dbReference type="ChEBI" id="CHEBI:43474"/>
        <dbReference type="ChEBI" id="CHEBI:65317"/>
        <dbReference type="EC" id="3.1.3.89"/>
    </reaction>
</comment>
<dbReference type="Gene3D" id="1.10.3210.10">
    <property type="entry name" value="Hypothetical protein af1432"/>
    <property type="match status" value="1"/>
</dbReference>
<comment type="cofactor">
    <cofactor evidence="2">
        <name>Mn(2+)</name>
        <dbReference type="ChEBI" id="CHEBI:29035"/>
    </cofactor>
</comment>
<evidence type="ECO:0000256" key="6">
    <source>
        <dbReference type="ARBA" id="ARBA00022723"/>
    </source>
</evidence>
<evidence type="ECO:0000313" key="10">
    <source>
        <dbReference type="Proteomes" id="UP000182753"/>
    </source>
</evidence>
<reference evidence="9 10" key="1">
    <citation type="journal article" date="2016" name="Environ. Microbiol.">
        <title>Genomic resolution of a cold subsurface aquifer community provides metabolic insights for novel microbes adapted to high CO concentrations.</title>
        <authorList>
            <person name="Probst A.J."/>
            <person name="Castelle C.J."/>
            <person name="Singh A."/>
            <person name="Brown C.T."/>
            <person name="Anantharaman K."/>
            <person name="Sharon I."/>
            <person name="Hug L.A."/>
            <person name="Burstein D."/>
            <person name="Emerson J.B."/>
            <person name="Thomas B.C."/>
            <person name="Banfield J.F."/>
        </authorList>
    </citation>
    <scope>NUCLEOTIDE SEQUENCE [LARGE SCALE GENOMIC DNA]</scope>
    <source>
        <strain evidence="9">CG1_02_42_45</strain>
    </source>
</reference>
<comment type="caution">
    <text evidence="9">The sequence shown here is derived from an EMBL/GenBank/DDBJ whole genome shotgun (WGS) entry which is preliminary data.</text>
</comment>
<evidence type="ECO:0000256" key="1">
    <source>
        <dbReference type="ARBA" id="ARBA00001638"/>
    </source>
</evidence>
<keyword evidence="7" id="KW-0378">Hydrolase</keyword>
<dbReference type="Proteomes" id="UP000182753">
    <property type="component" value="Unassembled WGS sequence"/>
</dbReference>
<dbReference type="AlphaFoldDB" id="A0A1J4RSP4"/>
<accession>A0A1J4RSP4</accession>
<name>A0A1J4RSP4_9BACT</name>
<organism evidence="9 10">
    <name type="scientific">Candidatus Berkelbacteria bacterium CG1_02_42_45</name>
    <dbReference type="NCBI Taxonomy" id="1805036"/>
    <lineage>
        <taxon>Bacteria</taxon>
        <taxon>Candidatus Berkelbacteria</taxon>
    </lineage>
</organism>
<comment type="cofactor">
    <cofactor evidence="3">
        <name>Co(2+)</name>
        <dbReference type="ChEBI" id="CHEBI:48828"/>
    </cofactor>
</comment>
<dbReference type="InterPro" id="IPR003607">
    <property type="entry name" value="HD/PDEase_dom"/>
</dbReference>
<dbReference type="GO" id="GO:0002953">
    <property type="term" value="F:5'-deoxynucleotidase activity"/>
    <property type="evidence" value="ECO:0007669"/>
    <property type="project" value="UniProtKB-EC"/>
</dbReference>
<proteinExistence type="predicted"/>
<evidence type="ECO:0000256" key="5">
    <source>
        <dbReference type="ARBA" id="ARBA00012964"/>
    </source>
</evidence>
<protein>
    <recommendedName>
        <fullName evidence="5">5'-deoxynucleotidase</fullName>
        <ecNumber evidence="5">3.1.3.89</ecNumber>
    </recommendedName>
</protein>
<dbReference type="PANTHER" id="PTHR11845:SF13">
    <property type="entry name" value="5'-DEOXYNUCLEOTIDASE HDDC2"/>
    <property type="match status" value="1"/>
</dbReference>
<dbReference type="EC" id="3.1.3.89" evidence="5"/>
<evidence type="ECO:0000256" key="4">
    <source>
        <dbReference type="ARBA" id="ARBA00011738"/>
    </source>
</evidence>
<gene>
    <name evidence="9" type="ORF">AUJ40_01955</name>
</gene>
<evidence type="ECO:0000256" key="7">
    <source>
        <dbReference type="ARBA" id="ARBA00022801"/>
    </source>
</evidence>
<sequence>MANKKRTSTTNKRVLYLIQQAGTLMLMQRNHIRNLGNISFDTIASHSFHVANIAYCIARMEGMSHEDGLRAMSMGVIHDLAEARTGDNDFISKNYTTMNEKKAVEDQFSGIKFGNDLKNEILEYEKRETKVSKCVKDADCLAQMYMEWTLSWQGNKLAEKWFRSDMKYRVPYLKTKSAKKLIALIKKTDPQDWWWNQFVDNRGPNLKHLNG</sequence>